<dbReference type="SUPFAM" id="SSF143113">
    <property type="entry name" value="NAP-like"/>
    <property type="match status" value="1"/>
</dbReference>
<dbReference type="EMBL" id="LTDL01000042">
    <property type="protein sequence ID" value="OAG29050.1"/>
    <property type="molecule type" value="Genomic_DNA"/>
</dbReference>
<dbReference type="STRING" id="1805483.A0A177ECD5"/>
<proteinExistence type="predicted"/>
<dbReference type="VEuPathDB" id="MicrosporidiaDB:NEDG_01189"/>
<dbReference type="RefSeq" id="XP_067543795.1">
    <property type="nucleotide sequence ID" value="XM_067688607.1"/>
</dbReference>
<accession>A0A177ECD5</accession>
<keyword evidence="2" id="KW-1185">Reference proteome</keyword>
<dbReference type="OrthoDB" id="19419at2759"/>
<sequence length="189" mass="22531">MNGEAQLKKLIDIQNIIDELNVKALKKDFLGKLEDYKSMEDVLNKRNHTTDEIEGFWEDVILNSEFADVFCDEKEDATLDMSWVDTLKVEYREDFKFYVGIKTKENEYFDNELLEKEFSLFERQDCLKTAIEWRGKEVTDNPLLRFFSSKDCTDCDDNMNMFHILSDLYVNSVYYYMRCDEEVSDEQQS</sequence>
<organism evidence="1 2">
    <name type="scientific">Nematocida displodere</name>
    <dbReference type="NCBI Taxonomy" id="1805483"/>
    <lineage>
        <taxon>Eukaryota</taxon>
        <taxon>Fungi</taxon>
        <taxon>Fungi incertae sedis</taxon>
        <taxon>Microsporidia</taxon>
        <taxon>Nematocida</taxon>
    </lineage>
</organism>
<dbReference type="InterPro" id="IPR037231">
    <property type="entry name" value="NAP-like_sf"/>
</dbReference>
<protein>
    <submittedName>
        <fullName evidence="1">Template-activating factor I</fullName>
    </submittedName>
</protein>
<dbReference type="AlphaFoldDB" id="A0A177ECD5"/>
<dbReference type="GeneID" id="93647539"/>
<comment type="caution">
    <text evidence="1">The sequence shown here is derived from an EMBL/GenBank/DDBJ whole genome shotgun (WGS) entry which is preliminary data.</text>
</comment>
<name>A0A177ECD5_9MICR</name>
<gene>
    <name evidence="1" type="ORF">NEDG_01189</name>
</gene>
<dbReference type="Proteomes" id="UP000185944">
    <property type="component" value="Unassembled WGS sequence"/>
</dbReference>
<reference evidence="1 2" key="1">
    <citation type="submission" date="2016-02" db="EMBL/GenBank/DDBJ databases">
        <title>Discovery of a natural microsporidian pathogen with a broad tissue tropism in Caenorhabditis elegans.</title>
        <authorList>
            <person name="Luallen R.J."/>
            <person name="Reinke A.W."/>
            <person name="Tong L."/>
            <person name="Botts M.R."/>
            <person name="Felix M.-A."/>
            <person name="Troemel E.R."/>
        </authorList>
    </citation>
    <scope>NUCLEOTIDE SEQUENCE [LARGE SCALE GENOMIC DNA]</scope>
    <source>
        <strain evidence="1 2">JUm2807</strain>
    </source>
</reference>
<dbReference type="Gene3D" id="3.30.1120.90">
    <property type="entry name" value="Nucleosome assembly protein"/>
    <property type="match status" value="1"/>
</dbReference>
<evidence type="ECO:0000313" key="2">
    <source>
        <dbReference type="Proteomes" id="UP000185944"/>
    </source>
</evidence>
<evidence type="ECO:0000313" key="1">
    <source>
        <dbReference type="EMBL" id="OAG29050.1"/>
    </source>
</evidence>